<dbReference type="PANTHER" id="PTHR19441:SF30">
    <property type="entry name" value="ELAFIN"/>
    <property type="match status" value="1"/>
</dbReference>
<evidence type="ECO:0000256" key="2">
    <source>
        <dbReference type="ARBA" id="ARBA00022729"/>
    </source>
</evidence>
<dbReference type="Pfam" id="PF00095">
    <property type="entry name" value="WAP"/>
    <property type="match status" value="1"/>
</dbReference>
<feature type="domain" description="WAP" evidence="6">
    <location>
        <begin position="11"/>
        <end position="59"/>
    </location>
</feature>
<dbReference type="GO" id="GO:0004867">
    <property type="term" value="F:serine-type endopeptidase inhibitor activity"/>
    <property type="evidence" value="ECO:0007669"/>
    <property type="project" value="TreeGrafter"/>
</dbReference>
<reference evidence="7" key="1">
    <citation type="submission" date="2025-08" db="UniProtKB">
        <authorList>
            <consortium name="Ensembl"/>
        </authorList>
    </citation>
    <scope>IDENTIFICATION</scope>
</reference>
<dbReference type="GO" id="GO:0045087">
    <property type="term" value="P:innate immune response"/>
    <property type="evidence" value="ECO:0007669"/>
    <property type="project" value="TreeGrafter"/>
</dbReference>
<sequence length="77" mass="8316">MLPPGVPAALHGARPGLCPRRRVLPSGNPCPNQCEDDRGCPLGQKCCFAGCGLECLRPRAGSTPLRINPFSFFFFNE</sequence>
<dbReference type="AlphaFoldDB" id="A0A670ZLV8"/>
<dbReference type="InterPro" id="IPR008197">
    <property type="entry name" value="WAP_dom"/>
</dbReference>
<keyword evidence="2" id="KW-0732">Signal</keyword>
<evidence type="ECO:0000256" key="4">
    <source>
        <dbReference type="ARBA" id="ARBA00023157"/>
    </source>
</evidence>
<dbReference type="Gene3D" id="4.10.75.10">
    <property type="entry name" value="Elafin-like"/>
    <property type="match status" value="1"/>
</dbReference>
<protein>
    <recommendedName>
        <fullName evidence="6">WAP domain-containing protein</fullName>
    </recommendedName>
</protein>
<evidence type="ECO:0000256" key="3">
    <source>
        <dbReference type="ARBA" id="ARBA00023022"/>
    </source>
</evidence>
<dbReference type="GO" id="GO:0019731">
    <property type="term" value="P:antibacterial humoral response"/>
    <property type="evidence" value="ECO:0007669"/>
    <property type="project" value="TreeGrafter"/>
</dbReference>
<keyword evidence="3" id="KW-0044">Antibiotic</keyword>
<dbReference type="GeneTree" id="ENSGT01030000236733"/>
<dbReference type="PRINTS" id="PR00003">
    <property type="entry name" value="4DISULPHCORE"/>
</dbReference>
<reference evidence="7" key="2">
    <citation type="submission" date="2025-09" db="UniProtKB">
        <authorList>
            <consortium name="Ensembl"/>
        </authorList>
    </citation>
    <scope>IDENTIFICATION</scope>
</reference>
<dbReference type="SMART" id="SM00217">
    <property type="entry name" value="WAP"/>
    <property type="match status" value="1"/>
</dbReference>
<keyword evidence="8" id="KW-1185">Reference proteome</keyword>
<evidence type="ECO:0000256" key="5">
    <source>
        <dbReference type="ARBA" id="ARBA00035122"/>
    </source>
</evidence>
<keyword evidence="1" id="KW-0929">Antimicrobial</keyword>
<dbReference type="GO" id="GO:0005615">
    <property type="term" value="C:extracellular space"/>
    <property type="evidence" value="ECO:0007669"/>
    <property type="project" value="TreeGrafter"/>
</dbReference>
<accession>A0A670ZLV8</accession>
<dbReference type="PROSITE" id="PS51390">
    <property type="entry name" value="WAP"/>
    <property type="match status" value="1"/>
</dbReference>
<comment type="similarity">
    <text evidence="5">Belongs to the venom waprin family.</text>
</comment>
<evidence type="ECO:0000259" key="6">
    <source>
        <dbReference type="PROSITE" id="PS51390"/>
    </source>
</evidence>
<dbReference type="Proteomes" id="UP000472273">
    <property type="component" value="Unplaced"/>
</dbReference>
<organism evidence="7 8">
    <name type="scientific">Pseudonaja textilis</name>
    <name type="common">Eastern brown snake</name>
    <dbReference type="NCBI Taxonomy" id="8673"/>
    <lineage>
        <taxon>Eukaryota</taxon>
        <taxon>Metazoa</taxon>
        <taxon>Chordata</taxon>
        <taxon>Craniata</taxon>
        <taxon>Vertebrata</taxon>
        <taxon>Euteleostomi</taxon>
        <taxon>Lepidosauria</taxon>
        <taxon>Squamata</taxon>
        <taxon>Bifurcata</taxon>
        <taxon>Unidentata</taxon>
        <taxon>Episquamata</taxon>
        <taxon>Toxicofera</taxon>
        <taxon>Serpentes</taxon>
        <taxon>Colubroidea</taxon>
        <taxon>Elapidae</taxon>
        <taxon>Hydrophiinae</taxon>
        <taxon>Pseudonaja</taxon>
    </lineage>
</organism>
<dbReference type="InterPro" id="IPR050514">
    <property type="entry name" value="WAP_four-disulfide_core"/>
</dbReference>
<proteinExistence type="inferred from homology"/>
<keyword evidence="4" id="KW-1015">Disulfide bond</keyword>
<evidence type="ECO:0000256" key="1">
    <source>
        <dbReference type="ARBA" id="ARBA00022529"/>
    </source>
</evidence>
<name>A0A670ZLV8_PSETE</name>
<dbReference type="PANTHER" id="PTHR19441">
    <property type="entry name" value="WHEY ACDIC PROTEIN WAP"/>
    <property type="match status" value="1"/>
</dbReference>
<dbReference type="SUPFAM" id="SSF57256">
    <property type="entry name" value="Elafin-like"/>
    <property type="match status" value="1"/>
</dbReference>
<evidence type="ECO:0000313" key="8">
    <source>
        <dbReference type="Proteomes" id="UP000472273"/>
    </source>
</evidence>
<dbReference type="Ensembl" id="ENSPTXT00000024587.1">
    <property type="protein sequence ID" value="ENSPTXP00000023848.1"/>
    <property type="gene ID" value="ENSPTXG00000016566.1"/>
</dbReference>
<evidence type="ECO:0000313" key="7">
    <source>
        <dbReference type="Ensembl" id="ENSPTXP00000023848.1"/>
    </source>
</evidence>
<dbReference type="InterPro" id="IPR036645">
    <property type="entry name" value="Elafin-like_sf"/>
</dbReference>